<comment type="cofactor">
    <cofactor evidence="1">
        <name>a divalent metal cation</name>
        <dbReference type="ChEBI" id="CHEBI:60240"/>
    </cofactor>
</comment>
<sequence>MRRRIGQFCQGQIKGLKGYLKARRTIYPLYLKEKIMIKSMTGFANGSAEHGRKRLYIELRAVNHRYLDIQFKMPEDLRHLEGALREAVSAHAARGKIECRIQLRHGEQAGGEQELRLNKKLVARLAKINNKICKKHPDIQRLGVADILAFPGVLAAPAEEIGDLDEAVLQLINEVLVAFNQARSREGEQLQQHLLQRLQQMEQILDALAAAFPQLLQQHMDKVRQRLREAVGDVENDRLQQEFALFMQKADVDEEFSRLRTHIAEVRRIVSSRPKGSIGKRLDFLMQELNREANTLGSKSIAAECTQASVELKVLIEQMREQVQNIE</sequence>
<dbReference type="GO" id="GO:0016787">
    <property type="term" value="F:hydrolase activity"/>
    <property type="evidence" value="ECO:0007669"/>
    <property type="project" value="UniProtKB-KW"/>
</dbReference>
<dbReference type="Proteomes" id="UP000005837">
    <property type="component" value="Unassembled WGS sequence"/>
</dbReference>
<evidence type="ECO:0000259" key="6">
    <source>
        <dbReference type="Pfam" id="PF03755"/>
    </source>
</evidence>
<keyword evidence="3" id="KW-0255">Endonuclease</keyword>
<dbReference type="AlphaFoldDB" id="C0DX03"/>
<protein>
    <submittedName>
        <fullName evidence="8">TIGR00255 family protein</fullName>
    </submittedName>
</protein>
<dbReference type="HOGENOM" id="CLU_076609_2_0_4"/>
<dbReference type="Pfam" id="PF03755">
    <property type="entry name" value="YicC-like_N"/>
    <property type="match status" value="1"/>
</dbReference>
<evidence type="ECO:0000256" key="4">
    <source>
        <dbReference type="ARBA" id="ARBA00022801"/>
    </source>
</evidence>
<dbReference type="NCBIfam" id="TIGR00255">
    <property type="entry name" value="YicC/YloC family endoribonuclease"/>
    <property type="match status" value="1"/>
</dbReference>
<dbReference type="eggNOG" id="COG1561">
    <property type="taxonomic scope" value="Bacteria"/>
</dbReference>
<comment type="similarity">
    <text evidence="5">Belongs to the YicC/YloC family.</text>
</comment>
<organism evidence="8 9">
    <name type="scientific">Eikenella corrodens ATCC 23834</name>
    <dbReference type="NCBI Taxonomy" id="546274"/>
    <lineage>
        <taxon>Bacteria</taxon>
        <taxon>Pseudomonadati</taxon>
        <taxon>Pseudomonadota</taxon>
        <taxon>Betaproteobacteria</taxon>
        <taxon>Neisseriales</taxon>
        <taxon>Neisseriaceae</taxon>
        <taxon>Eikenella</taxon>
    </lineage>
</organism>
<evidence type="ECO:0000256" key="2">
    <source>
        <dbReference type="ARBA" id="ARBA00022722"/>
    </source>
</evidence>
<evidence type="ECO:0000256" key="3">
    <source>
        <dbReference type="ARBA" id="ARBA00022759"/>
    </source>
</evidence>
<dbReference type="PANTHER" id="PTHR30636:SF3">
    <property type="entry name" value="UPF0701 PROTEIN YICC"/>
    <property type="match status" value="1"/>
</dbReference>
<reference evidence="8 9" key="1">
    <citation type="submission" date="2009-01" db="EMBL/GenBank/DDBJ databases">
        <authorList>
            <person name="Fulton L."/>
            <person name="Clifton S."/>
            <person name="Chinwalla A.T."/>
            <person name="Mitreva M."/>
            <person name="Sodergren E."/>
            <person name="Weinstock G."/>
            <person name="Clifton S."/>
            <person name="Dooling D.J."/>
            <person name="Fulton B."/>
            <person name="Minx P."/>
            <person name="Pepin K.H."/>
            <person name="Johnson M."/>
            <person name="Bhonagiri V."/>
            <person name="Nash W.E."/>
            <person name="Mardis E.R."/>
            <person name="Wilson R.K."/>
        </authorList>
    </citation>
    <scope>NUCLEOTIDE SEQUENCE [LARGE SCALE GENOMIC DNA]</scope>
    <source>
        <strain evidence="8 9">ATCC 23834</strain>
    </source>
</reference>
<feature type="domain" description="Endoribonuclease YicC-like N-terminal" evidence="6">
    <location>
        <begin position="37"/>
        <end position="192"/>
    </location>
</feature>
<dbReference type="InterPro" id="IPR005229">
    <property type="entry name" value="YicC/YloC-like"/>
</dbReference>
<dbReference type="InterPro" id="IPR013527">
    <property type="entry name" value="YicC-like_N"/>
</dbReference>
<dbReference type="Pfam" id="PF08340">
    <property type="entry name" value="YicC-like_C"/>
    <property type="match status" value="1"/>
</dbReference>
<keyword evidence="4" id="KW-0378">Hydrolase</keyword>
<keyword evidence="2" id="KW-0540">Nuclease</keyword>
<dbReference type="EMBL" id="ACEA01000040">
    <property type="protein sequence ID" value="EEG23456.1"/>
    <property type="molecule type" value="Genomic_DNA"/>
</dbReference>
<dbReference type="PANTHER" id="PTHR30636">
    <property type="entry name" value="UPF0701 PROTEIN YICC"/>
    <property type="match status" value="1"/>
</dbReference>
<name>C0DX03_EIKCO</name>
<feature type="domain" description="Endoribonuclease YicC-like C-terminal" evidence="7">
    <location>
        <begin position="212"/>
        <end position="327"/>
    </location>
</feature>
<evidence type="ECO:0000313" key="9">
    <source>
        <dbReference type="Proteomes" id="UP000005837"/>
    </source>
</evidence>
<accession>C0DX03</accession>
<evidence type="ECO:0000259" key="7">
    <source>
        <dbReference type="Pfam" id="PF08340"/>
    </source>
</evidence>
<gene>
    <name evidence="8" type="ORF">EIKCOROL_01906</name>
</gene>
<evidence type="ECO:0000256" key="1">
    <source>
        <dbReference type="ARBA" id="ARBA00001968"/>
    </source>
</evidence>
<evidence type="ECO:0000313" key="8">
    <source>
        <dbReference type="EMBL" id="EEG23456.1"/>
    </source>
</evidence>
<comment type="caution">
    <text evidence="8">The sequence shown here is derived from an EMBL/GenBank/DDBJ whole genome shotgun (WGS) entry which is preliminary data.</text>
</comment>
<dbReference type="InterPro" id="IPR013551">
    <property type="entry name" value="YicC-like_C"/>
</dbReference>
<evidence type="ECO:0000256" key="5">
    <source>
        <dbReference type="ARBA" id="ARBA00035648"/>
    </source>
</evidence>
<proteinExistence type="inferred from homology"/>
<dbReference type="GO" id="GO:0004521">
    <property type="term" value="F:RNA endonuclease activity"/>
    <property type="evidence" value="ECO:0007669"/>
    <property type="project" value="InterPro"/>
</dbReference>